<dbReference type="SUPFAM" id="SSF53067">
    <property type="entry name" value="Actin-like ATPase domain"/>
    <property type="match status" value="1"/>
</dbReference>
<evidence type="ECO:0000256" key="1">
    <source>
        <dbReference type="SAM" id="Phobius"/>
    </source>
</evidence>
<dbReference type="EMBL" id="JACCHS010000153">
    <property type="protein sequence ID" value="NYT47452.1"/>
    <property type="molecule type" value="Genomic_DNA"/>
</dbReference>
<accession>A0A7Z0SE77</accession>
<keyword evidence="1" id="KW-1133">Transmembrane helix</keyword>
<gene>
    <name evidence="2" type="primary">pilM</name>
    <name evidence="2" type="ORF">H0A75_07625</name>
</gene>
<sequence>MLNLDSEIDLSPVFKWWWQQLSFLVPRKFQAALARDKSLLVVEFTPATAKISFVNQQQETALGEFEFNELAKEELQSLIASHKEYSDAKVVLRVPEDLSVMQDVFLPAEAESNLHQVMTYELDRYTPFNAGQVYFGFIKLGPANNKALIHLLLILVKKDSLENMYQHCLSLGLKPFYADSAARVVNPAEAHSQYNLLPKELCQKANKKPLFIMLGTAFVTLVLLIILMILPGTRATDQLNELKQRAGKVGAVAQEIEGSKKHRLLVSGYPGTDR</sequence>
<comment type="caution">
    <text evidence="2">The sequence shown here is derived from an EMBL/GenBank/DDBJ whole genome shotgun (WGS) entry which is preliminary data.</text>
</comment>
<reference evidence="2 3" key="1">
    <citation type="submission" date="2020-05" db="EMBL/GenBank/DDBJ databases">
        <title>Horizontal transmission and recombination maintain forever young bacterial symbiont genomes.</title>
        <authorList>
            <person name="Russell S.L."/>
            <person name="Pepper-Tunick E."/>
            <person name="Svedberg J."/>
            <person name="Byrne A."/>
            <person name="Ruelas Castillo J."/>
            <person name="Vollmers C."/>
            <person name="Beinart R.A."/>
            <person name="Corbett-Detig R."/>
        </authorList>
    </citation>
    <scope>NUCLEOTIDE SEQUENCE [LARGE SCALE GENOMIC DNA]</scope>
    <source>
        <strain evidence="2">4727-3</strain>
    </source>
</reference>
<protein>
    <submittedName>
        <fullName evidence="2">Pilus assembly protein PilM</fullName>
    </submittedName>
</protein>
<organism evidence="2 3">
    <name type="scientific">Candidatus Methanofishera endochildressiae</name>
    <dbReference type="NCBI Taxonomy" id="2738884"/>
    <lineage>
        <taxon>Bacteria</taxon>
        <taxon>Pseudomonadati</taxon>
        <taxon>Pseudomonadota</taxon>
        <taxon>Gammaproteobacteria</taxon>
        <taxon>Candidatus Methanofishera</taxon>
    </lineage>
</organism>
<proteinExistence type="predicted"/>
<keyword evidence="1" id="KW-0472">Membrane</keyword>
<feature type="transmembrane region" description="Helical" evidence="1">
    <location>
        <begin position="210"/>
        <end position="230"/>
    </location>
</feature>
<dbReference type="InterPro" id="IPR043129">
    <property type="entry name" value="ATPase_NBD"/>
</dbReference>
<dbReference type="Gene3D" id="3.30.420.380">
    <property type="match status" value="1"/>
</dbReference>
<name>A0A7Z0SE77_9GAMM</name>
<evidence type="ECO:0000313" key="2">
    <source>
        <dbReference type="EMBL" id="NYT47452.1"/>
    </source>
</evidence>
<dbReference type="AlphaFoldDB" id="A0A7Z0SE77"/>
<evidence type="ECO:0000313" key="3">
    <source>
        <dbReference type="Proteomes" id="UP000537890"/>
    </source>
</evidence>
<keyword evidence="1" id="KW-0812">Transmembrane</keyword>
<dbReference type="Proteomes" id="UP000537890">
    <property type="component" value="Unassembled WGS sequence"/>
</dbReference>